<organism evidence="1 2">
    <name type="scientific">Panagrolaimus sp. ES5</name>
    <dbReference type="NCBI Taxonomy" id="591445"/>
    <lineage>
        <taxon>Eukaryota</taxon>
        <taxon>Metazoa</taxon>
        <taxon>Ecdysozoa</taxon>
        <taxon>Nematoda</taxon>
        <taxon>Chromadorea</taxon>
        <taxon>Rhabditida</taxon>
        <taxon>Tylenchina</taxon>
        <taxon>Panagrolaimomorpha</taxon>
        <taxon>Panagrolaimoidea</taxon>
        <taxon>Panagrolaimidae</taxon>
        <taxon>Panagrolaimus</taxon>
    </lineage>
</organism>
<proteinExistence type="predicted"/>
<sequence length="401" mass="44160">MTLVDLLFGGTSEEESLTFLSVLSITAIITTVSLFFCGIPICLEIFRRKSTNEISGFPFIMGLLGGAFWLRYGFLKDDRTMITVNAVGVTLMFIYTIFYIYFSKEKGFVLLQFFTVIGLVGIMAILVQIYGWAIINFLGFVCMSFNIVNFGAPLAGMRVVLRKKCCDSLPLPLCTANLLVSSQWFVYGFLVNDIYIIIPNGAGVFLAIVQLSLFLIFPRKVGGNAPLSCLFNSERRNKKNKPQDIEGGIVDKKGALPPANMGLEGSNWDKQNIFDRPLSSVRSPRRSNMGLVKDSPFGASLSSSTSTTYTGTTSVSNSHISGTPNGLPEDVPAITIASSDNEIDEDDINVETPLNSPSSHEHLKKSFQFDRIGEVDLLEASWLENDLRRAQSAPEMNKAEN</sequence>
<dbReference type="Proteomes" id="UP000887579">
    <property type="component" value="Unplaced"/>
</dbReference>
<evidence type="ECO:0000313" key="2">
    <source>
        <dbReference type="WBParaSite" id="ES5_v2.g5702.t1"/>
    </source>
</evidence>
<accession>A0AC34GP36</accession>
<dbReference type="WBParaSite" id="ES5_v2.g5702.t1">
    <property type="protein sequence ID" value="ES5_v2.g5702.t1"/>
    <property type="gene ID" value="ES5_v2.g5702"/>
</dbReference>
<reference evidence="2" key="1">
    <citation type="submission" date="2022-11" db="UniProtKB">
        <authorList>
            <consortium name="WormBaseParasite"/>
        </authorList>
    </citation>
    <scope>IDENTIFICATION</scope>
</reference>
<evidence type="ECO:0000313" key="1">
    <source>
        <dbReference type="Proteomes" id="UP000887579"/>
    </source>
</evidence>
<protein>
    <submittedName>
        <fullName evidence="2">Sugar transporter SWEET1</fullName>
    </submittedName>
</protein>
<name>A0AC34GP36_9BILA</name>